<evidence type="ECO:0000313" key="7">
    <source>
        <dbReference type="Proteomes" id="UP000054251"/>
    </source>
</evidence>
<dbReference type="GO" id="GO:0000932">
    <property type="term" value="C:P-body"/>
    <property type="evidence" value="ECO:0007669"/>
    <property type="project" value="TreeGrafter"/>
</dbReference>
<keyword evidence="3" id="KW-0694">RNA-binding</keyword>
<feature type="compositionally biased region" description="Polar residues" evidence="4">
    <location>
        <begin position="344"/>
        <end position="356"/>
    </location>
</feature>
<dbReference type="Pfam" id="PF07647">
    <property type="entry name" value="SAM_2"/>
    <property type="match status" value="1"/>
</dbReference>
<evidence type="ECO:0000256" key="4">
    <source>
        <dbReference type="SAM" id="MobiDB-lite"/>
    </source>
</evidence>
<keyword evidence="7" id="KW-1185">Reference proteome</keyword>
<comment type="caution">
    <text evidence="6">The sequence shown here is derived from an EMBL/GenBank/DDBJ whole genome shotgun (WGS) entry which is preliminary data.</text>
</comment>
<dbReference type="RefSeq" id="XP_015467421.1">
    <property type="nucleotide sequence ID" value="XM_015611780.1"/>
</dbReference>
<evidence type="ECO:0000256" key="1">
    <source>
        <dbReference type="ARBA" id="ARBA00004496"/>
    </source>
</evidence>
<feature type="compositionally biased region" description="Polar residues" evidence="4">
    <location>
        <begin position="311"/>
        <end position="328"/>
    </location>
</feature>
<dbReference type="InterPro" id="IPR001660">
    <property type="entry name" value="SAM"/>
</dbReference>
<feature type="domain" description="SAM" evidence="5">
    <location>
        <begin position="512"/>
        <end position="576"/>
    </location>
</feature>
<dbReference type="GeneID" id="26839960"/>
<dbReference type="GO" id="GO:0003729">
    <property type="term" value="F:mRNA binding"/>
    <property type="evidence" value="ECO:0007669"/>
    <property type="project" value="TreeGrafter"/>
</dbReference>
<dbReference type="SMART" id="SM00454">
    <property type="entry name" value="SAM"/>
    <property type="match status" value="1"/>
</dbReference>
<feature type="region of interest" description="Disordered" evidence="4">
    <location>
        <begin position="461"/>
        <end position="510"/>
    </location>
</feature>
<dbReference type="GO" id="GO:0000289">
    <property type="term" value="P:nuclear-transcribed mRNA poly(A) tail shortening"/>
    <property type="evidence" value="ECO:0007669"/>
    <property type="project" value="TreeGrafter"/>
</dbReference>
<dbReference type="EMBL" id="LMYN01000057">
    <property type="protein sequence ID" value="KSA01319.1"/>
    <property type="molecule type" value="Genomic_DNA"/>
</dbReference>
<comment type="subcellular location">
    <subcellularLocation>
        <location evidence="1">Cytoplasm</location>
    </subcellularLocation>
</comment>
<dbReference type="Proteomes" id="UP000054251">
    <property type="component" value="Unassembled WGS sequence"/>
</dbReference>
<dbReference type="PANTHER" id="PTHR12515:SF5">
    <property type="entry name" value="PROTEIN SMAUG"/>
    <property type="match status" value="1"/>
</dbReference>
<accession>A0A0V1PYJ6</accession>
<organism evidence="6 7">
    <name type="scientific">Debaryomyces fabryi</name>
    <dbReference type="NCBI Taxonomy" id="58627"/>
    <lineage>
        <taxon>Eukaryota</taxon>
        <taxon>Fungi</taxon>
        <taxon>Dikarya</taxon>
        <taxon>Ascomycota</taxon>
        <taxon>Saccharomycotina</taxon>
        <taxon>Pichiomycetes</taxon>
        <taxon>Debaryomycetaceae</taxon>
        <taxon>Debaryomyces</taxon>
    </lineage>
</organism>
<sequence>MDRPGFSSPPFNDKKIVLSPPPIEPKQFSFLQQQNASGAPPIGFQERQQSVGYNLQHEFETLTADLDLDLRNNKDMQQNVDTPSQATQAGSVGRGMLPSTLQYGFGDLGTGGSLQNTLLTDAALSPNLPTASSHSALGSLLNNNGNANFLPPLASIPNRPQSVNDFSNFFNRQQQQQQVIDRQHQQQATNFYLDLIVFCNWIETLNPRDNITMIDYLCNNLPLDILLTFKSKLDSHLTHYHNQLVASQPLHQQQNQPVSFGVLSPYQQQQNDILTEMENLNLDNSLSNDAGISSSQKSAPTLQQPKPKLNSVRNQGQHLYAEQQTQRPRSADPNIHKHSPNYGFPQQQFERAKSPTSHLYEKTNFLQLAAANSNSPSVSQQKGANNSDESVDLSAHAALKLGALATINSRVALDSNRKSHVHSAHGHQQPHSHYFTQQGALQHSPFLPAAAYEESINRTANSSSVPILAQHNKSPPGLTKSKKSNEGLGQGANASSGSPQTTSTTSMPADISNPDLLNNIPAWLKLLRLHKYTDCLKDVYWKDLIEYDDPLLEKRGVKALGARRKLLKAFDAVKESL</sequence>
<feature type="compositionally biased region" description="Polar residues" evidence="4">
    <location>
        <begin position="290"/>
        <end position="304"/>
    </location>
</feature>
<dbReference type="Gene3D" id="1.10.150.50">
    <property type="entry name" value="Transcription Factor, Ets-1"/>
    <property type="match status" value="1"/>
</dbReference>
<dbReference type="SUPFAM" id="SSF47769">
    <property type="entry name" value="SAM/Pointed domain"/>
    <property type="match status" value="1"/>
</dbReference>
<evidence type="ECO:0000259" key="5">
    <source>
        <dbReference type="SMART" id="SM00454"/>
    </source>
</evidence>
<proteinExistence type="predicted"/>
<gene>
    <name evidence="6" type="ORF">AC631_02951</name>
</gene>
<evidence type="ECO:0000313" key="6">
    <source>
        <dbReference type="EMBL" id="KSA01319.1"/>
    </source>
</evidence>
<keyword evidence="2" id="KW-0963">Cytoplasm</keyword>
<evidence type="ECO:0000256" key="2">
    <source>
        <dbReference type="ARBA" id="ARBA00022490"/>
    </source>
</evidence>
<feature type="region of interest" description="Disordered" evidence="4">
    <location>
        <begin position="285"/>
        <end position="356"/>
    </location>
</feature>
<dbReference type="AlphaFoldDB" id="A0A0V1PYJ6"/>
<feature type="region of interest" description="Disordered" evidence="4">
    <location>
        <begin position="1"/>
        <end position="20"/>
    </location>
</feature>
<evidence type="ECO:0000256" key="3">
    <source>
        <dbReference type="ARBA" id="ARBA00022884"/>
    </source>
</evidence>
<dbReference type="InterPro" id="IPR050897">
    <property type="entry name" value="SMAUG/VTS1_RNA-bind"/>
</dbReference>
<feature type="compositionally biased region" description="Low complexity" evidence="4">
    <location>
        <begin position="495"/>
        <end position="506"/>
    </location>
</feature>
<dbReference type="PANTHER" id="PTHR12515">
    <property type="entry name" value="STERILE ALPHA MOTIF DOMAIN CONTAINING PROTEIN 4-RELATED"/>
    <property type="match status" value="1"/>
</dbReference>
<dbReference type="InterPro" id="IPR013761">
    <property type="entry name" value="SAM/pointed_sf"/>
</dbReference>
<dbReference type="OrthoDB" id="2155283at2759"/>
<name>A0A0V1PYJ6_9ASCO</name>
<reference evidence="6 7" key="1">
    <citation type="submission" date="2015-11" db="EMBL/GenBank/DDBJ databases">
        <title>The genome of Debaryomyces fabryi.</title>
        <authorList>
            <person name="Tafer H."/>
            <person name="Lopandic K."/>
        </authorList>
    </citation>
    <scope>NUCLEOTIDE SEQUENCE [LARGE SCALE GENOMIC DNA]</scope>
    <source>
        <strain evidence="6 7">CBS 789</strain>
    </source>
</reference>
<protein>
    <submittedName>
        <fullName evidence="6">Protein VTS1</fullName>
    </submittedName>
</protein>